<proteinExistence type="predicted"/>
<evidence type="ECO:0000313" key="2">
    <source>
        <dbReference type="Proteomes" id="UP000887565"/>
    </source>
</evidence>
<dbReference type="AlphaFoldDB" id="A0A915IL03"/>
<feature type="region of interest" description="Disordered" evidence="1">
    <location>
        <begin position="17"/>
        <end position="45"/>
    </location>
</feature>
<keyword evidence="2" id="KW-1185">Reference proteome</keyword>
<accession>A0A915IL03</accession>
<evidence type="ECO:0000313" key="3">
    <source>
        <dbReference type="WBParaSite" id="nRc.2.0.1.t14098-RA"/>
    </source>
</evidence>
<feature type="compositionally biased region" description="Low complexity" evidence="1">
    <location>
        <begin position="26"/>
        <end position="45"/>
    </location>
</feature>
<organism evidence="2 3">
    <name type="scientific">Romanomermis culicivorax</name>
    <name type="common">Nematode worm</name>
    <dbReference type="NCBI Taxonomy" id="13658"/>
    <lineage>
        <taxon>Eukaryota</taxon>
        <taxon>Metazoa</taxon>
        <taxon>Ecdysozoa</taxon>
        <taxon>Nematoda</taxon>
        <taxon>Enoplea</taxon>
        <taxon>Dorylaimia</taxon>
        <taxon>Mermithida</taxon>
        <taxon>Mermithoidea</taxon>
        <taxon>Mermithidae</taxon>
        <taxon>Romanomermis</taxon>
    </lineage>
</organism>
<name>A0A915IL03_ROMCU</name>
<sequence length="203" mass="22274">MEALKNPQKLVFKVLLPPPAPMDMEPTTSSSTSLPPMATSAPTTVTHTTSLLPTAPTSAQSTMPPQPSLVITTQLVLRAAPPAGTTQSCEPCLPSKATRLPNYTNFRSTDSPHCIMLATPHYPPRIGPSVEFFSPRILHQMVLINFLGHLRVCVTMAVHIRATNALLALYQYFRAHYRITYQELHRPVSPDVAALILQWVTGL</sequence>
<reference evidence="3" key="1">
    <citation type="submission" date="2022-11" db="UniProtKB">
        <authorList>
            <consortium name="WormBaseParasite"/>
        </authorList>
    </citation>
    <scope>IDENTIFICATION</scope>
</reference>
<protein>
    <submittedName>
        <fullName evidence="3">Uncharacterized protein</fullName>
    </submittedName>
</protein>
<dbReference type="Proteomes" id="UP000887565">
    <property type="component" value="Unplaced"/>
</dbReference>
<dbReference type="WBParaSite" id="nRc.2.0.1.t14098-RA">
    <property type="protein sequence ID" value="nRc.2.0.1.t14098-RA"/>
    <property type="gene ID" value="nRc.2.0.1.g14098"/>
</dbReference>
<evidence type="ECO:0000256" key="1">
    <source>
        <dbReference type="SAM" id="MobiDB-lite"/>
    </source>
</evidence>